<reference evidence="1 2" key="2">
    <citation type="submission" date="2007-05" db="EMBL/GenBank/DDBJ databases">
        <title>Draft genome sequence of Bifidobacterium adolescentis (L2-32).</title>
        <authorList>
            <person name="Sudarsanam P."/>
            <person name="Ley R."/>
            <person name="Guruge J."/>
            <person name="Turnbaugh P.J."/>
            <person name="Mahowald M."/>
            <person name="Liep D."/>
            <person name="Gordon J."/>
        </authorList>
    </citation>
    <scope>NUCLEOTIDE SEQUENCE [LARGE SCALE GENOMIC DNA]</scope>
    <source>
        <strain evidence="1 2">L2-32</strain>
    </source>
</reference>
<comment type="caution">
    <text evidence="1">The sequence shown here is derived from an EMBL/GenBank/DDBJ whole genome shotgun (WGS) entry which is preliminary data.</text>
</comment>
<proteinExistence type="predicted"/>
<evidence type="ECO:0000313" key="2">
    <source>
        <dbReference type="Proteomes" id="UP000003773"/>
    </source>
</evidence>
<reference evidence="1 2" key="1">
    <citation type="submission" date="2007-04" db="EMBL/GenBank/DDBJ databases">
        <authorList>
            <person name="Fulton L."/>
            <person name="Clifton S."/>
            <person name="Fulton B."/>
            <person name="Xu J."/>
            <person name="Minx P."/>
            <person name="Pepin K.H."/>
            <person name="Johnson M."/>
            <person name="Thiruvilangam P."/>
            <person name="Bhonagiri V."/>
            <person name="Nash W.E."/>
            <person name="Mardis E.R."/>
            <person name="Wilson R.K."/>
        </authorList>
    </citation>
    <scope>NUCLEOTIDE SEQUENCE [LARGE SCALE GENOMIC DNA]</scope>
    <source>
        <strain evidence="1 2">L2-32</strain>
    </source>
</reference>
<dbReference type="HOGENOM" id="CLU_3285576_0_0_11"/>
<dbReference type="EMBL" id="AAXD02000018">
    <property type="protein sequence ID" value="EDN83336.1"/>
    <property type="molecule type" value="Genomic_DNA"/>
</dbReference>
<dbReference type="AlphaFoldDB" id="A7A353"/>
<gene>
    <name evidence="1" type="ORF">BIFADO_00242</name>
</gene>
<evidence type="ECO:0000313" key="1">
    <source>
        <dbReference type="EMBL" id="EDN83336.1"/>
    </source>
</evidence>
<name>A7A353_BIFAD</name>
<dbReference type="Proteomes" id="UP000003773">
    <property type="component" value="Unassembled WGS sequence"/>
</dbReference>
<accession>A7A353</accession>
<protein>
    <submittedName>
        <fullName evidence="1">Uncharacterized protein</fullName>
    </submittedName>
</protein>
<sequence>MCERLQRNVTDACKITHNIAICKETSRRCGGEVLGNGRHA</sequence>
<organism evidence="1 2">
    <name type="scientific">Bifidobacterium adolescentis L2-32</name>
    <dbReference type="NCBI Taxonomy" id="411481"/>
    <lineage>
        <taxon>Bacteria</taxon>
        <taxon>Bacillati</taxon>
        <taxon>Actinomycetota</taxon>
        <taxon>Actinomycetes</taxon>
        <taxon>Bifidobacteriales</taxon>
        <taxon>Bifidobacteriaceae</taxon>
        <taxon>Bifidobacterium</taxon>
    </lineage>
</organism>